<organism evidence="2">
    <name type="scientific">uncultured Solirubrobacteraceae bacterium</name>
    <dbReference type="NCBI Taxonomy" id="1162706"/>
    <lineage>
        <taxon>Bacteria</taxon>
        <taxon>Bacillati</taxon>
        <taxon>Actinomycetota</taxon>
        <taxon>Thermoleophilia</taxon>
        <taxon>Solirubrobacterales</taxon>
        <taxon>Solirubrobacteraceae</taxon>
        <taxon>environmental samples</taxon>
    </lineage>
</organism>
<sequence length="188" mass="19781">MSLRTRLTATVAVLALLVSAIAAVVHSSFTATTGNGVSSFESGSISLTDDDSAKVLFDVDGLEPASPPVKRCITVKYASAGELRSSVRLYGATSGALAPHLKLTVRRGLWGGTRPGGLECGNAFIAEQTIFHGTLAEFPDSWLDGIGEAAMWDHDDSHVYQLEVSLADTDDAQGKSASQSFTFEARTS</sequence>
<feature type="chain" id="PRO_5038775285" evidence="1">
    <location>
        <begin position="23"/>
        <end position="188"/>
    </location>
</feature>
<protein>
    <submittedName>
        <fullName evidence="2">Uncharacterized protein</fullName>
    </submittedName>
</protein>
<evidence type="ECO:0000313" key="2">
    <source>
        <dbReference type="EMBL" id="CAA9488147.1"/>
    </source>
</evidence>
<reference evidence="2" key="1">
    <citation type="submission" date="2020-02" db="EMBL/GenBank/DDBJ databases">
        <authorList>
            <person name="Meier V. D."/>
        </authorList>
    </citation>
    <scope>NUCLEOTIDE SEQUENCE</scope>
    <source>
        <strain evidence="2">AVDCRST_MAG85</strain>
    </source>
</reference>
<evidence type="ECO:0000256" key="1">
    <source>
        <dbReference type="SAM" id="SignalP"/>
    </source>
</evidence>
<dbReference type="EMBL" id="CADCVT010000119">
    <property type="protein sequence ID" value="CAA9488147.1"/>
    <property type="molecule type" value="Genomic_DNA"/>
</dbReference>
<proteinExistence type="predicted"/>
<feature type="signal peptide" evidence="1">
    <location>
        <begin position="1"/>
        <end position="22"/>
    </location>
</feature>
<name>A0A6J4S8S2_9ACTN</name>
<dbReference type="AlphaFoldDB" id="A0A6J4S8S2"/>
<accession>A0A6J4S8S2</accession>
<keyword evidence="1" id="KW-0732">Signal</keyword>
<gene>
    <name evidence="2" type="ORF">AVDCRST_MAG85-1073</name>
</gene>